<dbReference type="OrthoDB" id="257806at2759"/>
<comment type="caution">
    <text evidence="2">The sequence shown here is derived from an EMBL/GenBank/DDBJ whole genome shotgun (WGS) entry which is preliminary data.</text>
</comment>
<gene>
    <name evidence="2" type="ORF">LtaPh_0106700</name>
</gene>
<sequence length="419" mass="45570">MVRSSAGGHTRLRTLSYTCLLIYLRTHSTSSSSSLSSRPLCMLCSDACESASGQPLGPPDPSSSNVRHRGSHCTRRSGGQMRSRCGHEWIQHTRLYPAPSPLQVCFSFISSLLPLLYSLLMGDSAVCVCVCVCVAGGPHIKPTHTRPPSRATAAMAWRSILRPPLFRLSLSLSCSFSFHPCALLRLLPRTPPSTMSKCDLAKDAQVPVHATVLRFGDDVDDAKYPEAALVVDGVAVPAQVEVDVYTGRDGDHENAPRQAQAPQHDFTTGILDCHSCAVCLDACLCTYCIASAHHNFLVNRTEGVYFPICCGLLCVDVGLSSVSSYLPSSLCFHTYFMRRVIRNRYNLHPVDPSADSDEHANGSGLDCSTQSLLDLATVWLCLPCAVAQHQREIMRQGDWCGGVLSNRCSIQAPARVYTL</sequence>
<dbReference type="EMBL" id="BLBS01000001">
    <property type="protein sequence ID" value="GET85424.1"/>
    <property type="molecule type" value="Genomic_DNA"/>
</dbReference>
<dbReference type="VEuPathDB" id="TriTrypDB:LtaPh_0106700"/>
<feature type="region of interest" description="Disordered" evidence="1">
    <location>
        <begin position="54"/>
        <end position="79"/>
    </location>
</feature>
<dbReference type="Proteomes" id="UP000419144">
    <property type="component" value="Unassembled WGS sequence"/>
</dbReference>
<reference evidence="2" key="1">
    <citation type="submission" date="2019-11" db="EMBL/GenBank/DDBJ databases">
        <title>Leishmania tarentolae CDS.</title>
        <authorList>
            <person name="Goto Y."/>
            <person name="Yamagishi J."/>
        </authorList>
    </citation>
    <scope>NUCLEOTIDE SEQUENCE [LARGE SCALE GENOMIC DNA]</scope>
    <source>
        <strain evidence="2">Parrot Tar II</strain>
    </source>
</reference>
<proteinExistence type="predicted"/>
<keyword evidence="3" id="KW-1185">Reference proteome</keyword>
<evidence type="ECO:0000313" key="3">
    <source>
        <dbReference type="Proteomes" id="UP000419144"/>
    </source>
</evidence>
<dbReference type="AlphaFoldDB" id="A0A640K8V0"/>
<dbReference type="InterPro" id="IPR006461">
    <property type="entry name" value="PLAC_motif_containing"/>
</dbReference>
<accession>A0A640K8V0</accession>
<organism evidence="2 3">
    <name type="scientific">Leishmania tarentolae</name>
    <name type="common">Sauroleishmania tarentolae</name>
    <dbReference type="NCBI Taxonomy" id="5689"/>
    <lineage>
        <taxon>Eukaryota</taxon>
        <taxon>Discoba</taxon>
        <taxon>Euglenozoa</taxon>
        <taxon>Kinetoplastea</taxon>
        <taxon>Metakinetoplastina</taxon>
        <taxon>Trypanosomatida</taxon>
        <taxon>Trypanosomatidae</taxon>
        <taxon>Leishmaniinae</taxon>
        <taxon>Leishmania</taxon>
        <taxon>lizard Leishmania</taxon>
    </lineage>
</organism>
<name>A0A640K8V0_LEITA</name>
<dbReference type="Pfam" id="PF04749">
    <property type="entry name" value="PLAC8"/>
    <property type="match status" value="1"/>
</dbReference>
<protein>
    <submittedName>
        <fullName evidence="2">Uncharacterized protein</fullName>
    </submittedName>
</protein>
<evidence type="ECO:0000256" key="1">
    <source>
        <dbReference type="SAM" id="MobiDB-lite"/>
    </source>
</evidence>
<feature type="compositionally biased region" description="Basic residues" evidence="1">
    <location>
        <begin position="66"/>
        <end position="75"/>
    </location>
</feature>
<evidence type="ECO:0000313" key="2">
    <source>
        <dbReference type="EMBL" id="GET85424.1"/>
    </source>
</evidence>